<dbReference type="GO" id="GO:0003723">
    <property type="term" value="F:RNA binding"/>
    <property type="evidence" value="ECO:0007669"/>
    <property type="project" value="InterPro"/>
</dbReference>
<dbReference type="InterPro" id="IPR036634">
    <property type="entry name" value="PRD_sf"/>
</dbReference>
<gene>
    <name evidence="3" type="ORF">H9704_11375</name>
</gene>
<dbReference type="Gene3D" id="2.30.24.10">
    <property type="entry name" value="CAT RNA-binding domain"/>
    <property type="match status" value="1"/>
</dbReference>
<organism evidence="3 4">
    <name type="scientific">Candidatus Enterocloster excrementipullorum</name>
    <dbReference type="NCBI Taxonomy" id="2838559"/>
    <lineage>
        <taxon>Bacteria</taxon>
        <taxon>Bacillati</taxon>
        <taxon>Bacillota</taxon>
        <taxon>Clostridia</taxon>
        <taxon>Lachnospirales</taxon>
        <taxon>Lachnospiraceae</taxon>
        <taxon>Enterocloster</taxon>
    </lineage>
</organism>
<dbReference type="SUPFAM" id="SSF50151">
    <property type="entry name" value="SacY-like RNA-binding domain"/>
    <property type="match status" value="1"/>
</dbReference>
<evidence type="ECO:0000256" key="1">
    <source>
        <dbReference type="ARBA" id="ARBA00022737"/>
    </source>
</evidence>
<keyword evidence="1" id="KW-0677">Repeat</keyword>
<reference evidence="3" key="2">
    <citation type="submission" date="2021-04" db="EMBL/GenBank/DDBJ databases">
        <authorList>
            <person name="Gilroy R."/>
        </authorList>
    </citation>
    <scope>NUCLEOTIDE SEQUENCE</scope>
    <source>
        <strain evidence="3">CHK180-15479</strain>
    </source>
</reference>
<dbReference type="Pfam" id="PF00874">
    <property type="entry name" value="PRD"/>
    <property type="match status" value="2"/>
</dbReference>
<dbReference type="NCBIfam" id="NF046042">
    <property type="entry name" value="LicT"/>
    <property type="match status" value="1"/>
</dbReference>
<feature type="domain" description="PRD" evidence="2">
    <location>
        <begin position="65"/>
        <end position="170"/>
    </location>
</feature>
<dbReference type="AlphaFoldDB" id="A0A9D2N1K7"/>
<name>A0A9D2N1K7_9FIRM</name>
<dbReference type="InterPro" id="IPR011608">
    <property type="entry name" value="PRD"/>
</dbReference>
<evidence type="ECO:0000313" key="3">
    <source>
        <dbReference type="EMBL" id="HJC06732.1"/>
    </source>
</evidence>
<dbReference type="EMBL" id="DWWT01000059">
    <property type="protein sequence ID" value="HJC06732.1"/>
    <property type="molecule type" value="Genomic_DNA"/>
</dbReference>
<comment type="caution">
    <text evidence="3">The sequence shown here is derived from an EMBL/GenBank/DDBJ whole genome shotgun (WGS) entry which is preliminary data.</text>
</comment>
<dbReference type="Proteomes" id="UP000823910">
    <property type="component" value="Unassembled WGS sequence"/>
</dbReference>
<dbReference type="GO" id="GO:0006355">
    <property type="term" value="P:regulation of DNA-templated transcription"/>
    <property type="evidence" value="ECO:0007669"/>
    <property type="project" value="InterPro"/>
</dbReference>
<dbReference type="SUPFAM" id="SSF63520">
    <property type="entry name" value="PTS-regulatory domain, PRD"/>
    <property type="match status" value="2"/>
</dbReference>
<reference evidence="3" key="1">
    <citation type="journal article" date="2021" name="PeerJ">
        <title>Extensive microbial diversity within the chicken gut microbiome revealed by metagenomics and culture.</title>
        <authorList>
            <person name="Gilroy R."/>
            <person name="Ravi A."/>
            <person name="Getino M."/>
            <person name="Pursley I."/>
            <person name="Horton D.L."/>
            <person name="Alikhan N.F."/>
            <person name="Baker D."/>
            <person name="Gharbi K."/>
            <person name="Hall N."/>
            <person name="Watson M."/>
            <person name="Adriaenssens E.M."/>
            <person name="Foster-Nyarko E."/>
            <person name="Jarju S."/>
            <person name="Secka A."/>
            <person name="Antonio M."/>
            <person name="Oren A."/>
            <person name="Chaudhuri R.R."/>
            <person name="La Ragione R."/>
            <person name="Hildebrand F."/>
            <person name="Pallen M.J."/>
        </authorList>
    </citation>
    <scope>NUCLEOTIDE SEQUENCE</scope>
    <source>
        <strain evidence="3">CHK180-15479</strain>
    </source>
</reference>
<dbReference type="PROSITE" id="PS51372">
    <property type="entry name" value="PRD_2"/>
    <property type="match status" value="2"/>
</dbReference>
<evidence type="ECO:0000313" key="4">
    <source>
        <dbReference type="Proteomes" id="UP000823910"/>
    </source>
</evidence>
<sequence>MKVEKVINNNLVRSRDEAGREVLVMGKGLGFKKKPGDSIDRALVEKMYALVDLTQRRRLEEILSQTPLPCIQAANAVVDRARQVLDAELPDSIYLTLCDHIQFALQRFREGIELKNALLEEIRSFYGREYQVGQEALAIIEDCTGVRLPEDEAGFITLHVVNAALNMNNMGNTQEMMKIIQNIVQIVKYHFHRDLDPSSIHYERFITHLKYFVQRVLSGKELDENDETFFLMIKNQYREEYLCVLKIYDYILKEYRIALTNDEIMYLIIHIRRIMTK</sequence>
<evidence type="ECO:0000259" key="2">
    <source>
        <dbReference type="PROSITE" id="PS51372"/>
    </source>
</evidence>
<dbReference type="InterPro" id="IPR004341">
    <property type="entry name" value="CAT_RNA-bd_dom"/>
</dbReference>
<dbReference type="InterPro" id="IPR050661">
    <property type="entry name" value="BglG_antiterminators"/>
</dbReference>
<feature type="domain" description="PRD" evidence="2">
    <location>
        <begin position="171"/>
        <end position="277"/>
    </location>
</feature>
<accession>A0A9D2N1K7</accession>
<dbReference type="Gene3D" id="1.10.1790.10">
    <property type="entry name" value="PRD domain"/>
    <property type="match status" value="2"/>
</dbReference>
<protein>
    <submittedName>
        <fullName evidence="3">PRD domain-containing protein</fullName>
    </submittedName>
</protein>
<dbReference type="SMART" id="SM01061">
    <property type="entry name" value="CAT_RBD"/>
    <property type="match status" value="1"/>
</dbReference>
<dbReference type="PANTHER" id="PTHR30185">
    <property type="entry name" value="CRYPTIC BETA-GLUCOSIDE BGL OPERON ANTITERMINATOR"/>
    <property type="match status" value="1"/>
</dbReference>
<proteinExistence type="predicted"/>
<dbReference type="Pfam" id="PF03123">
    <property type="entry name" value="CAT_RBD"/>
    <property type="match status" value="1"/>
</dbReference>
<dbReference type="PANTHER" id="PTHR30185:SF15">
    <property type="entry name" value="CRYPTIC BETA-GLUCOSIDE BGL OPERON ANTITERMINATOR"/>
    <property type="match status" value="1"/>
</dbReference>
<dbReference type="InterPro" id="IPR036650">
    <property type="entry name" value="CAT_RNA-bd_dom_sf"/>
</dbReference>